<dbReference type="Gene3D" id="2.80.10.50">
    <property type="match status" value="1"/>
</dbReference>
<evidence type="ECO:0000313" key="3">
    <source>
        <dbReference type="Proteomes" id="UP001386955"/>
    </source>
</evidence>
<gene>
    <name evidence="2" type="ORF">VNO78_32594</name>
</gene>
<dbReference type="InterPro" id="IPR011065">
    <property type="entry name" value="Kunitz_inhibitor_STI-like_sf"/>
</dbReference>
<dbReference type="CDD" id="cd23375">
    <property type="entry name" value="beta-trefoil_STI_VvMLP-like"/>
    <property type="match status" value="1"/>
</dbReference>
<reference evidence="2 3" key="1">
    <citation type="submission" date="2024-01" db="EMBL/GenBank/DDBJ databases">
        <title>The genomes of 5 underutilized Papilionoideae crops provide insights into root nodulation and disease resistanc.</title>
        <authorList>
            <person name="Jiang F."/>
        </authorList>
    </citation>
    <scope>NUCLEOTIDE SEQUENCE [LARGE SCALE GENOMIC DNA]</scope>
    <source>
        <strain evidence="2">DUOXIRENSHENG_FW03</strain>
        <tissue evidence="2">Leaves</tissue>
    </source>
</reference>
<dbReference type="PANTHER" id="PTHR33107">
    <property type="entry name" value="KUNITZ TRYPSIN INHIBITOR 2"/>
    <property type="match status" value="1"/>
</dbReference>
<keyword evidence="1" id="KW-0732">Signal</keyword>
<protein>
    <submittedName>
        <fullName evidence="2">Uncharacterized protein</fullName>
    </submittedName>
</protein>
<dbReference type="Pfam" id="PF00197">
    <property type="entry name" value="Kunitz_legume"/>
    <property type="match status" value="1"/>
</dbReference>
<dbReference type="SUPFAM" id="SSF50386">
    <property type="entry name" value="STI-like"/>
    <property type="match status" value="1"/>
</dbReference>
<dbReference type="PANTHER" id="PTHR33107:SF77">
    <property type="entry name" value="KUNITZ TYPE TRYPSIN INHIBITOR _ MIRACULIN"/>
    <property type="match status" value="1"/>
</dbReference>
<evidence type="ECO:0000313" key="2">
    <source>
        <dbReference type="EMBL" id="KAK7380145.1"/>
    </source>
</evidence>
<name>A0AAN9NVJ4_PSOTE</name>
<keyword evidence="3" id="KW-1185">Reference proteome</keyword>
<comment type="caution">
    <text evidence="2">The sequence shown here is derived from an EMBL/GenBank/DDBJ whole genome shotgun (WGS) entry which is preliminary data.</text>
</comment>
<dbReference type="InterPro" id="IPR002160">
    <property type="entry name" value="Prot_inh_Kunz-lg"/>
</dbReference>
<accession>A0AAN9NVJ4</accession>
<dbReference type="Proteomes" id="UP001386955">
    <property type="component" value="Unassembled WGS sequence"/>
</dbReference>
<dbReference type="GO" id="GO:0004866">
    <property type="term" value="F:endopeptidase inhibitor activity"/>
    <property type="evidence" value="ECO:0007669"/>
    <property type="project" value="InterPro"/>
</dbReference>
<dbReference type="SMART" id="SM00452">
    <property type="entry name" value="STI"/>
    <property type="match status" value="1"/>
</dbReference>
<sequence>MEITFIPLILLYIFRLKSLLERADDSPHQVVDTSGDKLMVGINYYIIPVPTKCSSSGKCKGNNGFGLAKIVANNKTCPLDILVVEEHQGQPLTFTPIHGQKKGAPVCVSTDLNIEFFTQTGCPQYSSVWKIDQFDRSTRKWFVTSGGVVGHPSWRTISSWFKIEKYEMDYKLVSCPTFCGYCRVQCRDIGVYEDQNGNKRLALTDTPYKVRFQKA</sequence>
<dbReference type="EMBL" id="JAYMYS010000009">
    <property type="protein sequence ID" value="KAK7380145.1"/>
    <property type="molecule type" value="Genomic_DNA"/>
</dbReference>
<feature type="chain" id="PRO_5042966576" evidence="1">
    <location>
        <begin position="19"/>
        <end position="215"/>
    </location>
</feature>
<dbReference type="PRINTS" id="PR00291">
    <property type="entry name" value="KUNITZINHBTR"/>
</dbReference>
<feature type="signal peptide" evidence="1">
    <location>
        <begin position="1"/>
        <end position="18"/>
    </location>
</feature>
<evidence type="ECO:0000256" key="1">
    <source>
        <dbReference type="SAM" id="SignalP"/>
    </source>
</evidence>
<proteinExistence type="predicted"/>
<dbReference type="AlphaFoldDB" id="A0AAN9NVJ4"/>
<organism evidence="2 3">
    <name type="scientific">Psophocarpus tetragonolobus</name>
    <name type="common">Winged bean</name>
    <name type="synonym">Dolichos tetragonolobus</name>
    <dbReference type="NCBI Taxonomy" id="3891"/>
    <lineage>
        <taxon>Eukaryota</taxon>
        <taxon>Viridiplantae</taxon>
        <taxon>Streptophyta</taxon>
        <taxon>Embryophyta</taxon>
        <taxon>Tracheophyta</taxon>
        <taxon>Spermatophyta</taxon>
        <taxon>Magnoliopsida</taxon>
        <taxon>eudicotyledons</taxon>
        <taxon>Gunneridae</taxon>
        <taxon>Pentapetalae</taxon>
        <taxon>rosids</taxon>
        <taxon>fabids</taxon>
        <taxon>Fabales</taxon>
        <taxon>Fabaceae</taxon>
        <taxon>Papilionoideae</taxon>
        <taxon>50 kb inversion clade</taxon>
        <taxon>NPAAA clade</taxon>
        <taxon>indigoferoid/millettioid clade</taxon>
        <taxon>Phaseoleae</taxon>
        <taxon>Psophocarpus</taxon>
    </lineage>
</organism>